<dbReference type="RefSeq" id="WP_007504384.1">
    <property type="nucleotide sequence ID" value="NZ_AGBF01000281.1"/>
</dbReference>
<reference evidence="3 4" key="1">
    <citation type="submission" date="2011-08" db="EMBL/GenBank/DDBJ databases">
        <authorList>
            <person name="Lin Y."/>
            <person name="Hao X."/>
            <person name="Johnstone L."/>
            <person name="Miller S.J."/>
            <person name="Wei G."/>
            <person name="Rensing C."/>
        </authorList>
    </citation>
    <scope>NUCLEOTIDE SEQUENCE [LARGE SCALE GENOMIC DNA]</scope>
    <source>
        <strain evidence="3 4">K42</strain>
    </source>
</reference>
<protein>
    <submittedName>
        <fullName evidence="3">Uncharacterized protein</fullName>
    </submittedName>
</protein>
<organism evidence="3 4">
    <name type="scientific">Streptomyces zinciresistens K42</name>
    <dbReference type="NCBI Taxonomy" id="700597"/>
    <lineage>
        <taxon>Bacteria</taxon>
        <taxon>Bacillati</taxon>
        <taxon>Actinomycetota</taxon>
        <taxon>Actinomycetes</taxon>
        <taxon>Kitasatosporales</taxon>
        <taxon>Streptomycetaceae</taxon>
        <taxon>Streptomyces</taxon>
    </lineage>
</organism>
<dbReference type="Proteomes" id="UP000004217">
    <property type="component" value="Unassembled WGS sequence"/>
</dbReference>
<dbReference type="EMBL" id="AGBF01000281">
    <property type="protein sequence ID" value="EGX55015.1"/>
    <property type="molecule type" value="Genomic_DNA"/>
</dbReference>
<keyword evidence="2" id="KW-1133">Transmembrane helix</keyword>
<evidence type="ECO:0000256" key="1">
    <source>
        <dbReference type="SAM" id="MobiDB-lite"/>
    </source>
</evidence>
<feature type="region of interest" description="Disordered" evidence="1">
    <location>
        <begin position="42"/>
        <end position="129"/>
    </location>
</feature>
<keyword evidence="4" id="KW-1185">Reference proteome</keyword>
<evidence type="ECO:0000313" key="4">
    <source>
        <dbReference type="Proteomes" id="UP000004217"/>
    </source>
</evidence>
<gene>
    <name evidence="3" type="ORF">SZN_35047</name>
</gene>
<dbReference type="PATRIC" id="fig|700597.3.peg.6833"/>
<feature type="compositionally biased region" description="Basic and acidic residues" evidence="1">
    <location>
        <begin position="58"/>
        <end position="82"/>
    </location>
</feature>
<evidence type="ECO:0000313" key="3">
    <source>
        <dbReference type="EMBL" id="EGX55015.1"/>
    </source>
</evidence>
<dbReference type="AlphaFoldDB" id="G2GNA4"/>
<keyword evidence="2" id="KW-0812">Transmembrane</keyword>
<keyword evidence="2" id="KW-0472">Membrane</keyword>
<evidence type="ECO:0000256" key="2">
    <source>
        <dbReference type="SAM" id="Phobius"/>
    </source>
</evidence>
<comment type="caution">
    <text evidence="3">The sequence shown here is derived from an EMBL/GenBank/DDBJ whole genome shotgun (WGS) entry which is preliminary data.</text>
</comment>
<accession>G2GNA4</accession>
<name>G2GNA4_9ACTN</name>
<proteinExistence type="predicted"/>
<feature type="compositionally biased region" description="Pro residues" evidence="1">
    <location>
        <begin position="101"/>
        <end position="111"/>
    </location>
</feature>
<feature type="transmembrane region" description="Helical" evidence="2">
    <location>
        <begin position="12"/>
        <end position="31"/>
    </location>
</feature>
<sequence length="129" mass="12817">MAGSSRRVPHPARAAAGAVIAALAAVLTVFLGQLPCGDVPFGGPASVSSAVHTGTAVHADDGRGDSAEPVRGPRETPGERHTPPASGCRPETGGTAARPRTPVPAAVPPASAPSAQRHQGRAPPFVRGM</sequence>